<accession>A0A0V1F4N4</accession>
<evidence type="ECO:0000313" key="2">
    <source>
        <dbReference type="Proteomes" id="UP000054995"/>
    </source>
</evidence>
<comment type="caution">
    <text evidence="1">The sequence shown here is derived from an EMBL/GenBank/DDBJ whole genome shotgun (WGS) entry which is preliminary data.</text>
</comment>
<reference evidence="1 2" key="1">
    <citation type="submission" date="2015-01" db="EMBL/GenBank/DDBJ databases">
        <title>Evolution of Trichinella species and genotypes.</title>
        <authorList>
            <person name="Korhonen P.K."/>
            <person name="Edoardo P."/>
            <person name="Giuseppe L.R."/>
            <person name="Gasser R.B."/>
        </authorList>
    </citation>
    <scope>NUCLEOTIDE SEQUENCE [LARGE SCALE GENOMIC DNA]</scope>
    <source>
        <strain evidence="1">ISS470</strain>
    </source>
</reference>
<name>A0A0V1F4N4_TRIPS</name>
<dbReference type="AlphaFoldDB" id="A0A0V1F4N4"/>
<dbReference type="EMBL" id="JYDT01000328">
    <property type="protein sequence ID" value="KRY80783.1"/>
    <property type="molecule type" value="Genomic_DNA"/>
</dbReference>
<protein>
    <submittedName>
        <fullName evidence="1">Uncharacterized protein</fullName>
    </submittedName>
</protein>
<sequence length="64" mass="7085">MLNVNLLSGSVFSPMIDIRFAVTPLTSSLGVAPFIRSLKYNVKSRHSLNDITRNILELGILINN</sequence>
<dbReference type="Proteomes" id="UP000054995">
    <property type="component" value="Unassembled WGS sequence"/>
</dbReference>
<organism evidence="1 2">
    <name type="scientific">Trichinella pseudospiralis</name>
    <name type="common">Parasitic roundworm</name>
    <dbReference type="NCBI Taxonomy" id="6337"/>
    <lineage>
        <taxon>Eukaryota</taxon>
        <taxon>Metazoa</taxon>
        <taxon>Ecdysozoa</taxon>
        <taxon>Nematoda</taxon>
        <taxon>Enoplea</taxon>
        <taxon>Dorylaimia</taxon>
        <taxon>Trichinellida</taxon>
        <taxon>Trichinellidae</taxon>
        <taxon>Trichinella</taxon>
    </lineage>
</organism>
<proteinExistence type="predicted"/>
<evidence type="ECO:0000313" key="1">
    <source>
        <dbReference type="EMBL" id="KRY80783.1"/>
    </source>
</evidence>
<gene>
    <name evidence="1" type="ORF">T4D_14127</name>
</gene>
<keyword evidence="2" id="KW-1185">Reference proteome</keyword>